<organism evidence="3 4">
    <name type="scientific">Citrus x changshan-huyou</name>
    <dbReference type="NCBI Taxonomy" id="2935761"/>
    <lineage>
        <taxon>Eukaryota</taxon>
        <taxon>Viridiplantae</taxon>
        <taxon>Streptophyta</taxon>
        <taxon>Embryophyta</taxon>
        <taxon>Tracheophyta</taxon>
        <taxon>Spermatophyta</taxon>
        <taxon>Magnoliopsida</taxon>
        <taxon>eudicotyledons</taxon>
        <taxon>Gunneridae</taxon>
        <taxon>Pentapetalae</taxon>
        <taxon>rosids</taxon>
        <taxon>malvids</taxon>
        <taxon>Sapindales</taxon>
        <taxon>Rutaceae</taxon>
        <taxon>Aurantioideae</taxon>
        <taxon>Citrus</taxon>
    </lineage>
</organism>
<evidence type="ECO:0000313" key="4">
    <source>
        <dbReference type="Proteomes" id="UP001428341"/>
    </source>
</evidence>
<keyword evidence="4" id="KW-1185">Reference proteome</keyword>
<name>A0AAP0QTN6_9ROSI</name>
<comment type="caution">
    <text evidence="3">The sequence shown here is derived from an EMBL/GenBank/DDBJ whole genome shotgun (WGS) entry which is preliminary data.</text>
</comment>
<dbReference type="Proteomes" id="UP001428341">
    <property type="component" value="Unassembled WGS sequence"/>
</dbReference>
<feature type="region of interest" description="Disordered" evidence="2">
    <location>
        <begin position="293"/>
        <end position="314"/>
    </location>
</feature>
<sequence>MWTFWRYLGFNDPSVAEFQNLFNPQRCPKAKGYEWICPDLSAEEERNIAKSLSLSLGKCSISVACSEETLVKRGIIPSISFFYKEASAMDLNNSTNATLKGEKMKKEITSFIPPPPPSSENGVCNLTPQNLSVHQSSLSFHSSPLIKDIKSLDPVKSFKLALSLLSKVYLIQNLVSLSTFDDGAKKAERKVQELSLQLSKTIEYNSKMQRSLEDAKAKEREALDKVNAEMEKAKGLEKELSTAKEQIEGILDQGYKKYLKGLKDCRMFFACYNIDADIKVIYNHLKEVGVKFDDNKPNEANDSKTGIDRGGADDTRDTHLTKEISIVILKLFEDLFRRYPEQKNDDI</sequence>
<dbReference type="AlphaFoldDB" id="A0AAP0QTN6"/>
<proteinExistence type="predicted"/>
<keyword evidence="1" id="KW-0175">Coiled coil</keyword>
<feature type="coiled-coil region" evidence="1">
    <location>
        <begin position="205"/>
        <end position="253"/>
    </location>
</feature>
<evidence type="ECO:0000256" key="1">
    <source>
        <dbReference type="SAM" id="Coils"/>
    </source>
</evidence>
<evidence type="ECO:0000256" key="2">
    <source>
        <dbReference type="SAM" id="MobiDB-lite"/>
    </source>
</evidence>
<evidence type="ECO:0000313" key="3">
    <source>
        <dbReference type="EMBL" id="KAK9214635.1"/>
    </source>
</evidence>
<reference evidence="3 4" key="1">
    <citation type="submission" date="2024-05" db="EMBL/GenBank/DDBJ databases">
        <title>Haplotype-resolved chromosome-level genome assembly of Huyou (Citrus changshanensis).</title>
        <authorList>
            <person name="Miao C."/>
            <person name="Chen W."/>
            <person name="Wu Y."/>
            <person name="Wang L."/>
            <person name="Zhao S."/>
            <person name="Grierson D."/>
            <person name="Xu C."/>
            <person name="Chen K."/>
        </authorList>
    </citation>
    <scope>NUCLEOTIDE SEQUENCE [LARGE SCALE GENOMIC DNA]</scope>
    <source>
        <strain evidence="3">01-14</strain>
        <tissue evidence="3">Leaf</tissue>
    </source>
</reference>
<gene>
    <name evidence="3" type="ORF">WN944_006631</name>
</gene>
<dbReference type="EMBL" id="JBCGBO010000003">
    <property type="protein sequence ID" value="KAK9214635.1"/>
    <property type="molecule type" value="Genomic_DNA"/>
</dbReference>
<accession>A0AAP0QTN6</accession>
<protein>
    <submittedName>
        <fullName evidence="3">Uncharacterized protein</fullName>
    </submittedName>
</protein>